<dbReference type="KEGG" id="nlo:107227643"/>
<dbReference type="PANTHER" id="PTHR31816:SF3">
    <property type="entry name" value="MICOS COMPLEX SUBUNIT MIC13"/>
    <property type="match status" value="1"/>
</dbReference>
<keyword evidence="3" id="KW-0812">Transmembrane</keyword>
<dbReference type="GO" id="GO:0044284">
    <property type="term" value="C:mitochondrial crista junction"/>
    <property type="evidence" value="ECO:0007669"/>
    <property type="project" value="TreeGrafter"/>
</dbReference>
<name>A0A6J0CE21_NEOLC</name>
<dbReference type="FunCoup" id="A0A6J0CE21">
    <property type="interactions" value="100"/>
</dbReference>
<keyword evidence="9" id="KW-1185">Reference proteome</keyword>
<dbReference type="InParanoid" id="A0A6J0CE21"/>
<dbReference type="Pfam" id="PF15884">
    <property type="entry name" value="QIL1"/>
    <property type="match status" value="1"/>
</dbReference>
<dbReference type="OrthoDB" id="5948578at2759"/>
<dbReference type="CTD" id="39948"/>
<proteinExistence type="inferred from homology"/>
<organism evidence="10">
    <name type="scientific">Neodiprion lecontei</name>
    <name type="common">Redheaded pine sawfly</name>
    <dbReference type="NCBI Taxonomy" id="441921"/>
    <lineage>
        <taxon>Eukaryota</taxon>
        <taxon>Metazoa</taxon>
        <taxon>Ecdysozoa</taxon>
        <taxon>Arthropoda</taxon>
        <taxon>Hexapoda</taxon>
        <taxon>Insecta</taxon>
        <taxon>Pterygota</taxon>
        <taxon>Neoptera</taxon>
        <taxon>Endopterygota</taxon>
        <taxon>Hymenoptera</taxon>
        <taxon>Tenthredinoidea</taxon>
        <taxon>Diprionidae</taxon>
        <taxon>Diprioninae</taxon>
        <taxon>Neodiprion</taxon>
    </lineage>
</organism>
<comment type="subcellular location">
    <subcellularLocation>
        <location evidence="1 8">Mitochondrion inner membrane</location>
        <topology evidence="1 8">Single-pass membrane protein</topology>
    </subcellularLocation>
</comment>
<evidence type="ECO:0000256" key="5">
    <source>
        <dbReference type="ARBA" id="ARBA00022989"/>
    </source>
</evidence>
<evidence type="ECO:0000313" key="9">
    <source>
        <dbReference type="Proteomes" id="UP000829291"/>
    </source>
</evidence>
<evidence type="ECO:0000256" key="7">
    <source>
        <dbReference type="ARBA" id="ARBA00023136"/>
    </source>
</evidence>
<evidence type="ECO:0000313" key="10">
    <source>
        <dbReference type="RefSeq" id="XP_015524344.1"/>
    </source>
</evidence>
<reference evidence="10" key="1">
    <citation type="submission" date="2025-08" db="UniProtKB">
        <authorList>
            <consortium name="RefSeq"/>
        </authorList>
    </citation>
    <scope>IDENTIFICATION</scope>
    <source>
        <tissue evidence="10">Thorax and Abdomen</tissue>
    </source>
</reference>
<evidence type="ECO:0000256" key="2">
    <source>
        <dbReference type="ARBA" id="ARBA00006771"/>
    </source>
</evidence>
<protein>
    <recommendedName>
        <fullName evidence="8">MICOS complex subunit MIC13</fullName>
    </recommendedName>
</protein>
<dbReference type="GO" id="GO:0042407">
    <property type="term" value="P:cristae formation"/>
    <property type="evidence" value="ECO:0007669"/>
    <property type="project" value="TreeGrafter"/>
</dbReference>
<gene>
    <name evidence="10" type="primary">LOC107227643</name>
</gene>
<keyword evidence="5" id="KW-1133">Transmembrane helix</keyword>
<keyword evidence="6 8" id="KW-0496">Mitochondrion</keyword>
<comment type="similarity">
    <text evidence="2 8">Belongs to the MICOS complex subunit Mic13 family.</text>
</comment>
<keyword evidence="4 8" id="KW-0999">Mitochondrion inner membrane</keyword>
<keyword evidence="7" id="KW-0472">Membrane</keyword>
<dbReference type="Proteomes" id="UP000829291">
    <property type="component" value="Chromosome 1"/>
</dbReference>
<evidence type="ECO:0000256" key="8">
    <source>
        <dbReference type="RuleBase" id="RU363009"/>
    </source>
</evidence>
<dbReference type="AlphaFoldDB" id="A0A6J0CE21"/>
<dbReference type="GeneID" id="107227643"/>
<accession>A0A6J0CE21</accession>
<evidence type="ECO:0000256" key="4">
    <source>
        <dbReference type="ARBA" id="ARBA00022792"/>
    </source>
</evidence>
<dbReference type="RefSeq" id="XP_015524344.1">
    <property type="nucleotide sequence ID" value="XM_015668858.2"/>
</dbReference>
<dbReference type="InterPro" id="IPR026769">
    <property type="entry name" value="Mic13"/>
</dbReference>
<comment type="subunit">
    <text evidence="8">Component of the mitochondrial contact site and cristae organizing system (MICOS) complex.</text>
</comment>
<evidence type="ECO:0000256" key="6">
    <source>
        <dbReference type="ARBA" id="ARBA00023128"/>
    </source>
</evidence>
<comment type="function">
    <text evidence="8">Component of the MICOS complex, a large protein complex of the mitochondrial inner membrane that plays crucial roles in the maintenance of crista junctions, inner membrane architecture, and formation of contact sites to the outer membrane.</text>
</comment>
<evidence type="ECO:0000256" key="3">
    <source>
        <dbReference type="ARBA" id="ARBA00022692"/>
    </source>
</evidence>
<evidence type="ECO:0000256" key="1">
    <source>
        <dbReference type="ARBA" id="ARBA00004434"/>
    </source>
</evidence>
<dbReference type="PANTHER" id="PTHR31816">
    <property type="entry name" value="MICOS COMPLEX SUBUNIT MIC13"/>
    <property type="match status" value="1"/>
</dbReference>
<dbReference type="GO" id="GO:0061617">
    <property type="term" value="C:MICOS complex"/>
    <property type="evidence" value="ECO:0007669"/>
    <property type="project" value="UniProtKB-UniRule"/>
</dbReference>
<sequence length="128" mass="14051">MSTKLRIITKFAVKASVAGGFTYYTIREGLWSDPEETVKLYGRMYNNIAPYVKRNIPKEVATELPELPSVTDITCLVKSSWNKGVITTFKFISNLPEHTSNAIEASGIKGAILSAIDSVNTPEKPAQA</sequence>